<organism evidence="1">
    <name type="scientific">Anguilla anguilla</name>
    <name type="common">European freshwater eel</name>
    <name type="synonym">Muraena anguilla</name>
    <dbReference type="NCBI Taxonomy" id="7936"/>
    <lineage>
        <taxon>Eukaryota</taxon>
        <taxon>Metazoa</taxon>
        <taxon>Chordata</taxon>
        <taxon>Craniata</taxon>
        <taxon>Vertebrata</taxon>
        <taxon>Euteleostomi</taxon>
        <taxon>Actinopterygii</taxon>
        <taxon>Neopterygii</taxon>
        <taxon>Teleostei</taxon>
        <taxon>Anguilliformes</taxon>
        <taxon>Anguillidae</taxon>
        <taxon>Anguilla</taxon>
    </lineage>
</organism>
<proteinExistence type="predicted"/>
<name>A0A0E9WGP8_ANGAN</name>
<evidence type="ECO:0000313" key="1">
    <source>
        <dbReference type="EMBL" id="JAH88663.1"/>
    </source>
</evidence>
<accession>A0A0E9WGP8</accession>
<protein>
    <submittedName>
        <fullName evidence="1">Uncharacterized protein</fullName>
    </submittedName>
</protein>
<sequence length="35" mass="4109">MTRKSTILHHISPVTNRCYSIVILQNKTKEKKNLI</sequence>
<dbReference type="EMBL" id="GBXM01019914">
    <property type="protein sequence ID" value="JAH88663.1"/>
    <property type="molecule type" value="Transcribed_RNA"/>
</dbReference>
<reference evidence="1" key="2">
    <citation type="journal article" date="2015" name="Fish Shellfish Immunol.">
        <title>Early steps in the European eel (Anguilla anguilla)-Vibrio vulnificus interaction in the gills: Role of the RtxA13 toxin.</title>
        <authorList>
            <person name="Callol A."/>
            <person name="Pajuelo D."/>
            <person name="Ebbesson L."/>
            <person name="Teles M."/>
            <person name="MacKenzie S."/>
            <person name="Amaro C."/>
        </authorList>
    </citation>
    <scope>NUCLEOTIDE SEQUENCE</scope>
</reference>
<reference evidence="1" key="1">
    <citation type="submission" date="2014-11" db="EMBL/GenBank/DDBJ databases">
        <authorList>
            <person name="Amaro Gonzalez C."/>
        </authorList>
    </citation>
    <scope>NUCLEOTIDE SEQUENCE</scope>
</reference>
<dbReference type="AlphaFoldDB" id="A0A0E9WGP8"/>